<accession>A0A0W8FNZ8</accession>
<evidence type="ECO:0000313" key="1">
    <source>
        <dbReference type="EMBL" id="KUG22653.1"/>
    </source>
</evidence>
<dbReference type="AlphaFoldDB" id="A0A0W8FNZ8"/>
<sequence>MLVGATIGGVHLFTEAYPPVGGTTTGRIAGKGVHGINKEFPTIRFKKTGGHGKEISTGRNKIIGVSGIRSMIESDHNNRLAMFIRHNRNSEIMKEEEIRKT</sequence>
<gene>
    <name evidence="1" type="ORF">ASZ90_007548</name>
</gene>
<dbReference type="EMBL" id="LNQE01000946">
    <property type="protein sequence ID" value="KUG22653.1"/>
    <property type="molecule type" value="Genomic_DNA"/>
</dbReference>
<proteinExistence type="predicted"/>
<organism evidence="1">
    <name type="scientific">hydrocarbon metagenome</name>
    <dbReference type="NCBI Taxonomy" id="938273"/>
    <lineage>
        <taxon>unclassified sequences</taxon>
        <taxon>metagenomes</taxon>
        <taxon>ecological metagenomes</taxon>
    </lineage>
</organism>
<protein>
    <submittedName>
        <fullName evidence="1">Uncharacterized protein</fullName>
    </submittedName>
</protein>
<comment type="caution">
    <text evidence="1">The sequence shown here is derived from an EMBL/GenBank/DDBJ whole genome shotgun (WGS) entry which is preliminary data.</text>
</comment>
<reference evidence="1" key="1">
    <citation type="journal article" date="2015" name="Proc. Natl. Acad. Sci. U.S.A.">
        <title>Networks of energetic and metabolic interactions define dynamics in microbial communities.</title>
        <authorList>
            <person name="Embree M."/>
            <person name="Liu J.K."/>
            <person name="Al-Bassam M.M."/>
            <person name="Zengler K."/>
        </authorList>
    </citation>
    <scope>NUCLEOTIDE SEQUENCE</scope>
</reference>
<name>A0A0W8FNZ8_9ZZZZ</name>